<dbReference type="EMBL" id="KV921887">
    <property type="protein sequence ID" value="ORE08507.1"/>
    <property type="molecule type" value="Genomic_DNA"/>
</dbReference>
<dbReference type="Proteomes" id="UP000242414">
    <property type="component" value="Unassembled WGS sequence"/>
</dbReference>
<gene>
    <name evidence="1" type="ORF">BCV72DRAFT_288691</name>
</gene>
<dbReference type="VEuPathDB" id="FungiDB:BCV72DRAFT_288691"/>
<proteinExistence type="predicted"/>
<dbReference type="Gene3D" id="3.30.420.10">
    <property type="entry name" value="Ribonuclease H-like superfamily/Ribonuclease H"/>
    <property type="match status" value="1"/>
</dbReference>
<organism evidence="1">
    <name type="scientific">Rhizopus microsporus var. microsporus</name>
    <dbReference type="NCBI Taxonomy" id="86635"/>
    <lineage>
        <taxon>Eukaryota</taxon>
        <taxon>Fungi</taxon>
        <taxon>Fungi incertae sedis</taxon>
        <taxon>Mucoromycota</taxon>
        <taxon>Mucoromycotina</taxon>
        <taxon>Mucoromycetes</taxon>
        <taxon>Mucorales</taxon>
        <taxon>Mucorineae</taxon>
        <taxon>Rhizopodaceae</taxon>
        <taxon>Rhizopus</taxon>
    </lineage>
</organism>
<protein>
    <recommendedName>
        <fullName evidence="2">Homeodomain-like DNA binding domain-containing transcription factor</fullName>
    </recommendedName>
</protein>
<dbReference type="GO" id="GO:0003676">
    <property type="term" value="F:nucleic acid binding"/>
    <property type="evidence" value="ECO:0007669"/>
    <property type="project" value="InterPro"/>
</dbReference>
<dbReference type="AlphaFoldDB" id="A0A1X0R8W8"/>
<dbReference type="InterPro" id="IPR009057">
    <property type="entry name" value="Homeodomain-like_sf"/>
</dbReference>
<evidence type="ECO:0008006" key="2">
    <source>
        <dbReference type="Google" id="ProtNLM"/>
    </source>
</evidence>
<dbReference type="InterPro" id="IPR036397">
    <property type="entry name" value="RNaseH_sf"/>
</dbReference>
<evidence type="ECO:0000313" key="1">
    <source>
        <dbReference type="EMBL" id="ORE08507.1"/>
    </source>
</evidence>
<reference evidence="1" key="1">
    <citation type="journal article" date="2016" name="Proc. Natl. Acad. Sci. U.S.A.">
        <title>Lipid metabolic changes in an early divergent fungus govern the establishment of a mutualistic symbiosis with endobacteria.</title>
        <authorList>
            <person name="Lastovetsky O.A."/>
            <person name="Gaspar M.L."/>
            <person name="Mondo S.J."/>
            <person name="LaButti K.M."/>
            <person name="Sandor L."/>
            <person name="Grigoriev I.V."/>
            <person name="Henry S.A."/>
            <person name="Pawlowska T.E."/>
        </authorList>
    </citation>
    <scope>NUCLEOTIDE SEQUENCE [LARGE SCALE GENOMIC DNA]</scope>
    <source>
        <strain evidence="1">ATCC 52814</strain>
    </source>
</reference>
<sequence length="178" mass="20804">MENLLFEKCLGAAAAEKRLGIHVRTAQEWAEQYERDPNSIFEKQKKTGRPHILNEGHKKIILECIDENPSVALDDVMKYLKQVFTELEVSKSTFLFLKKARFQPIDRNSEKKIQECLDWIHKWEKTDMNFTTNCVFLDESAFHINLKRSMTWSKKKKRFSPAVVIVPKTQAKTTTICV</sequence>
<name>A0A1X0R8W8_RHIZD</name>
<accession>A0A1X0R8W8</accession>
<dbReference type="SUPFAM" id="SSF46689">
    <property type="entry name" value="Homeodomain-like"/>
    <property type="match status" value="1"/>
</dbReference>